<comment type="similarity">
    <text evidence="2 6">Belongs to the peroxisomal membrane protein PXMP2/4 family.</text>
</comment>
<evidence type="ECO:0000256" key="2">
    <source>
        <dbReference type="ARBA" id="ARBA00006824"/>
    </source>
</evidence>
<evidence type="ECO:0000256" key="3">
    <source>
        <dbReference type="ARBA" id="ARBA00022692"/>
    </source>
</evidence>
<sequence>MTMFKFGISVCRLCSKVRFSQIPKRTISTTPSNSNPAGQGLSLVFGKYLLLTNTISSGGLLLLGDVCQQEIEYQKDQLPERYDYSRMSRMFIVGLALGPLHHYYYLWIAKKWPARTGKVVTWKIFLDQVVMSPLCIAGFFYGMGLLEKKPLHRSTEEMVDKFREIYLIDWIVWPPTQFLNFYYLPVKYQVLYINSVTMLYNIFLSYIKHREVAAEYQHQIKFKRHAGHND</sequence>
<keyword evidence="3 6" id="KW-0812">Transmembrane</keyword>
<dbReference type="AlphaFoldDB" id="A0A653CGV5"/>
<dbReference type="EMBL" id="CAACVG010007674">
    <property type="protein sequence ID" value="VEN46564.1"/>
    <property type="molecule type" value="Genomic_DNA"/>
</dbReference>
<feature type="transmembrane region" description="Helical" evidence="6">
    <location>
        <begin position="128"/>
        <end position="146"/>
    </location>
</feature>
<evidence type="ECO:0000256" key="5">
    <source>
        <dbReference type="ARBA" id="ARBA00023136"/>
    </source>
</evidence>
<comment type="subcellular location">
    <subcellularLocation>
        <location evidence="1">Membrane</location>
        <topology evidence="1">Multi-pass membrane protein</topology>
    </subcellularLocation>
</comment>
<dbReference type="PANTHER" id="PTHR11266">
    <property type="entry name" value="PEROXISOMAL MEMBRANE PROTEIN 2, PXMP2 MPV17"/>
    <property type="match status" value="1"/>
</dbReference>
<keyword evidence="5 6" id="KW-0472">Membrane</keyword>
<gene>
    <name evidence="7" type="ORF">CALMAC_LOCUS8607</name>
</gene>
<evidence type="ECO:0008006" key="9">
    <source>
        <dbReference type="Google" id="ProtNLM"/>
    </source>
</evidence>
<dbReference type="PANTHER" id="PTHR11266:SF81">
    <property type="entry name" value="GH12661P-RELATED"/>
    <property type="match status" value="1"/>
</dbReference>
<evidence type="ECO:0000256" key="4">
    <source>
        <dbReference type="ARBA" id="ARBA00022989"/>
    </source>
</evidence>
<dbReference type="GO" id="GO:0005739">
    <property type="term" value="C:mitochondrion"/>
    <property type="evidence" value="ECO:0007669"/>
    <property type="project" value="TreeGrafter"/>
</dbReference>
<reference evidence="7 8" key="1">
    <citation type="submission" date="2019-01" db="EMBL/GenBank/DDBJ databases">
        <authorList>
            <person name="Sayadi A."/>
        </authorList>
    </citation>
    <scope>NUCLEOTIDE SEQUENCE [LARGE SCALE GENOMIC DNA]</scope>
</reference>
<keyword evidence="8" id="KW-1185">Reference proteome</keyword>
<evidence type="ECO:0000256" key="1">
    <source>
        <dbReference type="ARBA" id="ARBA00004141"/>
    </source>
</evidence>
<feature type="transmembrane region" description="Helical" evidence="6">
    <location>
        <begin position="90"/>
        <end position="108"/>
    </location>
</feature>
<evidence type="ECO:0000313" key="7">
    <source>
        <dbReference type="EMBL" id="VEN46564.1"/>
    </source>
</evidence>
<dbReference type="GO" id="GO:0016020">
    <property type="term" value="C:membrane"/>
    <property type="evidence" value="ECO:0007669"/>
    <property type="project" value="UniProtKB-SubCell"/>
</dbReference>
<dbReference type="OrthoDB" id="10267969at2759"/>
<accession>A0A653CGV5</accession>
<keyword evidence="4 6" id="KW-1133">Transmembrane helix</keyword>
<name>A0A653CGV5_CALMS</name>
<dbReference type="Pfam" id="PF04117">
    <property type="entry name" value="Mpv17_PMP22"/>
    <property type="match status" value="1"/>
</dbReference>
<proteinExistence type="inferred from homology"/>
<organism evidence="7 8">
    <name type="scientific">Callosobruchus maculatus</name>
    <name type="common">Southern cowpea weevil</name>
    <name type="synonym">Pulse bruchid</name>
    <dbReference type="NCBI Taxonomy" id="64391"/>
    <lineage>
        <taxon>Eukaryota</taxon>
        <taxon>Metazoa</taxon>
        <taxon>Ecdysozoa</taxon>
        <taxon>Arthropoda</taxon>
        <taxon>Hexapoda</taxon>
        <taxon>Insecta</taxon>
        <taxon>Pterygota</taxon>
        <taxon>Neoptera</taxon>
        <taxon>Endopterygota</taxon>
        <taxon>Coleoptera</taxon>
        <taxon>Polyphaga</taxon>
        <taxon>Cucujiformia</taxon>
        <taxon>Chrysomeloidea</taxon>
        <taxon>Chrysomelidae</taxon>
        <taxon>Bruchinae</taxon>
        <taxon>Bruchini</taxon>
        <taxon>Callosobruchus</taxon>
    </lineage>
</organism>
<evidence type="ECO:0000256" key="6">
    <source>
        <dbReference type="RuleBase" id="RU363053"/>
    </source>
</evidence>
<evidence type="ECO:0000313" key="8">
    <source>
        <dbReference type="Proteomes" id="UP000410492"/>
    </source>
</evidence>
<dbReference type="InterPro" id="IPR007248">
    <property type="entry name" value="Mpv17_PMP22"/>
</dbReference>
<protein>
    <recommendedName>
        <fullName evidence="9">Mpv17-like protein 2</fullName>
    </recommendedName>
</protein>
<dbReference type="Proteomes" id="UP000410492">
    <property type="component" value="Unassembled WGS sequence"/>
</dbReference>
<dbReference type="GO" id="GO:0061668">
    <property type="term" value="P:mitochondrial ribosome assembly"/>
    <property type="evidence" value="ECO:0007669"/>
    <property type="project" value="TreeGrafter"/>
</dbReference>